<dbReference type="VEuPathDB" id="MicrosporidiaDB:Eint_041350"/>
<comment type="similarity">
    <text evidence="1">Belongs to the CutA family.</text>
</comment>
<dbReference type="InterPro" id="IPR015867">
    <property type="entry name" value="N-reg_PII/ATP_PRibTrfase_C"/>
</dbReference>
<dbReference type="OrthoDB" id="2017693at2759"/>
<evidence type="ECO:0000256" key="1">
    <source>
        <dbReference type="ARBA" id="ARBA00010169"/>
    </source>
</evidence>
<reference evidence="2 3" key="1">
    <citation type="journal article" date="2010" name="Nat. Commun.">
        <title>The complete sequence of the smallest known nuclear genome from the microsporidian Encephalitozoon intestinalis.</title>
        <authorList>
            <person name="Corradi N."/>
            <person name="Pombert J.-F."/>
            <person name="Farinelli L."/>
            <person name="Didier E.S."/>
            <person name="Keeling P.J."/>
        </authorList>
    </citation>
    <scope>NUCLEOTIDE SEQUENCE [LARGE SCALE GENOMIC DNA]</scope>
    <source>
        <strain evidence="2 3">ATCC 50506</strain>
    </source>
</reference>
<proteinExistence type="inferred from homology"/>
<organism evidence="2 3">
    <name type="scientific">Encephalitozoon intestinalis (strain ATCC 50506)</name>
    <name type="common">Microsporidian parasite</name>
    <name type="synonym">Septata intestinalis</name>
    <dbReference type="NCBI Taxonomy" id="876142"/>
    <lineage>
        <taxon>Eukaryota</taxon>
        <taxon>Fungi</taxon>
        <taxon>Fungi incertae sedis</taxon>
        <taxon>Microsporidia</taxon>
        <taxon>Unikaryonidae</taxon>
        <taxon>Encephalitozoon</taxon>
    </lineage>
</organism>
<dbReference type="PANTHER" id="PTHR23419">
    <property type="entry name" value="DIVALENT CATION TOLERANCE CUTA-RELATED"/>
    <property type="match status" value="1"/>
</dbReference>
<dbReference type="GeneID" id="9699025"/>
<dbReference type="SUPFAM" id="SSF54913">
    <property type="entry name" value="GlnB-like"/>
    <property type="match status" value="1"/>
</dbReference>
<dbReference type="PANTHER" id="PTHR23419:SF8">
    <property type="entry name" value="FI09726P"/>
    <property type="match status" value="1"/>
</dbReference>
<sequence length="114" mass="13247">MHHPDNIPQRKPFVVFTTYPTRESAEKASYELVNRRLAACCQISKITSVYSWDGSVKRETEYKLAAKTFSSLFVKIQEFMAEDHPYEAPQVVGIEIHSMSEQYLRWMNLNTDAI</sequence>
<dbReference type="Proteomes" id="UP000002313">
    <property type="component" value="Chromosome IV"/>
</dbReference>
<dbReference type="GO" id="GO:0005507">
    <property type="term" value="F:copper ion binding"/>
    <property type="evidence" value="ECO:0007669"/>
    <property type="project" value="TreeGrafter"/>
</dbReference>
<dbReference type="Pfam" id="PF03091">
    <property type="entry name" value="CutA1"/>
    <property type="match status" value="1"/>
</dbReference>
<dbReference type="Gene3D" id="3.30.70.120">
    <property type="match status" value="1"/>
</dbReference>
<reference evidence="2 3" key="2">
    <citation type="journal article" date="2012" name="Proc. Natl. Acad. Sci. U.S.A.">
        <title>Gain and loss of multiple functionally related, horizontally transferred genes in the reduced genomes of two microsporidian parasites.</title>
        <authorList>
            <person name="Pombert J.-F."/>
            <person name="Selman M."/>
            <person name="Burki F."/>
            <person name="Bardell F.T."/>
            <person name="Farinelli L."/>
            <person name="Solter L.F."/>
            <person name="Whitman D.W."/>
            <person name="Weiss L.M."/>
            <person name="Corradi N."/>
            <person name="Keeling P.J."/>
        </authorList>
    </citation>
    <scope>NUCLEOTIDE SEQUENCE [LARGE SCALE GENOMIC DNA]</scope>
    <source>
        <strain evidence="2 3">ATCC 50506</strain>
    </source>
</reference>
<keyword evidence="3" id="KW-1185">Reference proteome</keyword>
<dbReference type="HOGENOM" id="CLU_098807_2_0_1"/>
<dbReference type="KEGG" id="ein:Eint_041350"/>
<protein>
    <submittedName>
        <fullName evidence="2">CutA-like periplasmic divalent cation tolerance protein</fullName>
    </submittedName>
</protein>
<evidence type="ECO:0000313" key="3">
    <source>
        <dbReference type="Proteomes" id="UP000002313"/>
    </source>
</evidence>
<name>E0S6T9_ENCIT</name>
<accession>E0S6T9</accession>
<dbReference type="RefSeq" id="XP_003072784.1">
    <property type="nucleotide sequence ID" value="XM_003072738.1"/>
</dbReference>
<dbReference type="InterPro" id="IPR004323">
    <property type="entry name" value="Ion_tolerance_CutA"/>
</dbReference>
<dbReference type="EMBL" id="CP001945">
    <property type="protein sequence ID" value="ADM11424.1"/>
    <property type="molecule type" value="Genomic_DNA"/>
</dbReference>
<evidence type="ECO:0000313" key="2">
    <source>
        <dbReference type="EMBL" id="ADM11424.1"/>
    </source>
</evidence>
<dbReference type="GO" id="GO:0010038">
    <property type="term" value="P:response to metal ion"/>
    <property type="evidence" value="ECO:0007669"/>
    <property type="project" value="InterPro"/>
</dbReference>
<dbReference type="AlphaFoldDB" id="E0S6T9"/>
<dbReference type="InterPro" id="IPR011322">
    <property type="entry name" value="N-reg_PII-like_a/b"/>
</dbReference>
<gene>
    <name evidence="2" type="ORF">Eint_041350</name>
</gene>